<reference evidence="1" key="1">
    <citation type="journal article" date="2015" name="Proc. Natl. Acad. Sci. U.S.A.">
        <title>Networks of energetic and metabolic interactions define dynamics in microbial communities.</title>
        <authorList>
            <person name="Embree M."/>
            <person name="Liu J.K."/>
            <person name="Al-Bassam M.M."/>
            <person name="Zengler K."/>
        </authorList>
    </citation>
    <scope>NUCLEOTIDE SEQUENCE</scope>
</reference>
<evidence type="ECO:0000313" key="1">
    <source>
        <dbReference type="EMBL" id="KUG28278.1"/>
    </source>
</evidence>
<organism evidence="1">
    <name type="scientific">hydrocarbon metagenome</name>
    <dbReference type="NCBI Taxonomy" id="938273"/>
    <lineage>
        <taxon>unclassified sequences</taxon>
        <taxon>metagenomes</taxon>
        <taxon>ecological metagenomes</taxon>
    </lineage>
</organism>
<dbReference type="EMBL" id="LNQE01000238">
    <property type="protein sequence ID" value="KUG28278.1"/>
    <property type="molecule type" value="Genomic_DNA"/>
</dbReference>
<dbReference type="AlphaFoldDB" id="A0A0W8G5B7"/>
<protein>
    <submittedName>
        <fullName evidence="1">Uncharacterized protein</fullName>
    </submittedName>
</protein>
<accession>A0A0W8G5B7</accession>
<name>A0A0W8G5B7_9ZZZZ</name>
<gene>
    <name evidence="1" type="ORF">ASZ90_001857</name>
</gene>
<comment type="caution">
    <text evidence="1">The sequence shown here is derived from an EMBL/GenBank/DDBJ whole genome shotgun (WGS) entry which is preliminary data.</text>
</comment>
<sequence>MAITATYLSSLSFTVPDDLGAEFAPGVRVLADCGADGLRLGTVTGATAANGATTVTLALDAGELTANLAGIWHGNDVPDSLIRATEDYPGAVELATAAEALAGTDAARVPPVAALRQAYLSWQRDDAGRFPGLIPPAFNLFAPNLALPGTVAFSRASSAWRLGAAGLVVPAAINVPRFDYDAAGNLLGLRLENAATRLNTIAAAPTAPEDVTVTAVAHTISFYGTGSMVLSGAHATTVTGAGALPARMSYTFTPAAGTLTLTPSGDVRHLQVEAGPFATTPILGEGSQVTRAADVTTVALSGIDFNTSEGSIYIDFITPPGLVGTTEYPVRLDDGTNSDHIRLMRDSNGFLHIRTVKGGATQDNLGLGAAADNTAMKIAFSWDASDMRAAVNGTFLSKQITGSKPTVTTLRIGLNSCDTTRHLAYFPRALTAAKLQAMTL</sequence>
<proteinExistence type="predicted"/>